<dbReference type="AlphaFoldDB" id="A0A1I7X5D2"/>
<evidence type="ECO:0000313" key="1">
    <source>
        <dbReference type="Proteomes" id="UP000095283"/>
    </source>
</evidence>
<evidence type="ECO:0000313" key="2">
    <source>
        <dbReference type="WBParaSite" id="Hba_12671"/>
    </source>
</evidence>
<proteinExistence type="predicted"/>
<accession>A0A1I7X5D2</accession>
<dbReference type="WBParaSite" id="Hba_12671">
    <property type="protein sequence ID" value="Hba_12671"/>
    <property type="gene ID" value="Hba_12671"/>
</dbReference>
<protein>
    <submittedName>
        <fullName evidence="2">Neur_chan_memb domain-containing protein</fullName>
    </submittedName>
</protein>
<reference evidence="2" key="1">
    <citation type="submission" date="2016-11" db="UniProtKB">
        <authorList>
            <consortium name="WormBaseParasite"/>
        </authorList>
    </citation>
    <scope>IDENTIFICATION</scope>
</reference>
<sequence>MEPKQLSSCADSKDIWPSDSLDLNPTDFAIRSVLENKPSRTSYNHLDSLKKFSKGKTNEDNRLCQMMAISGSSTILVSIPSIVMICISWNIANFNDIEISLVYAMPG</sequence>
<keyword evidence="1" id="KW-1185">Reference proteome</keyword>
<dbReference type="Proteomes" id="UP000095283">
    <property type="component" value="Unplaced"/>
</dbReference>
<name>A0A1I7X5D2_HETBA</name>
<organism evidence="1 2">
    <name type="scientific">Heterorhabditis bacteriophora</name>
    <name type="common">Entomopathogenic nematode worm</name>
    <dbReference type="NCBI Taxonomy" id="37862"/>
    <lineage>
        <taxon>Eukaryota</taxon>
        <taxon>Metazoa</taxon>
        <taxon>Ecdysozoa</taxon>
        <taxon>Nematoda</taxon>
        <taxon>Chromadorea</taxon>
        <taxon>Rhabditida</taxon>
        <taxon>Rhabditina</taxon>
        <taxon>Rhabditomorpha</taxon>
        <taxon>Strongyloidea</taxon>
        <taxon>Heterorhabditidae</taxon>
        <taxon>Heterorhabditis</taxon>
    </lineage>
</organism>